<dbReference type="eggNOG" id="COG3749">
    <property type="taxonomic scope" value="Bacteria"/>
</dbReference>
<proteinExistence type="predicted"/>
<protein>
    <recommendedName>
        <fullName evidence="3">Oxidoreductase</fullName>
    </recommendedName>
</protein>
<dbReference type="InterPro" id="IPR008318">
    <property type="entry name" value="UCP030820"/>
</dbReference>
<comment type="caution">
    <text evidence="1">The sequence shown here is derived from an EMBL/GenBank/DDBJ whole genome shotgun (WGS) entry which is preliminary data.</text>
</comment>
<dbReference type="STRING" id="1280941.HY2_09015"/>
<reference evidence="1 2" key="1">
    <citation type="submission" date="2013-04" db="EMBL/GenBank/DDBJ databases">
        <title>Hyphomonas sp. T24B3 Genome Sequencing.</title>
        <authorList>
            <person name="Lai Q."/>
            <person name="Shao Z."/>
        </authorList>
    </citation>
    <scope>NUCLEOTIDE SEQUENCE [LARGE SCALE GENOMIC DNA]</scope>
    <source>
        <strain evidence="1 2">T24B3</strain>
    </source>
</reference>
<accession>A0A328JW25</accession>
<dbReference type="RefSeq" id="WP_034824661.1">
    <property type="nucleotide sequence ID" value="NZ_AWFA01000006.1"/>
</dbReference>
<dbReference type="Pfam" id="PF06073">
    <property type="entry name" value="DUF934"/>
    <property type="match status" value="1"/>
</dbReference>
<evidence type="ECO:0008006" key="3">
    <source>
        <dbReference type="Google" id="ProtNLM"/>
    </source>
</evidence>
<name>A0A062TWC3_9PROT</name>
<evidence type="ECO:0000313" key="2">
    <source>
        <dbReference type="Proteomes" id="UP000249123"/>
    </source>
</evidence>
<accession>A0A062TWC3</accession>
<dbReference type="Proteomes" id="UP000249123">
    <property type="component" value="Unassembled WGS sequence"/>
</dbReference>
<evidence type="ECO:0000313" key="1">
    <source>
        <dbReference type="EMBL" id="RAN34765.1"/>
    </source>
</evidence>
<dbReference type="EMBL" id="AWFB01000008">
    <property type="protein sequence ID" value="RAN34765.1"/>
    <property type="molecule type" value="Genomic_DNA"/>
</dbReference>
<dbReference type="AlphaFoldDB" id="A0A062TWC3"/>
<sequence>MPLIKHGAEIDDIWAYVPDEADLSPGGCITVSLARFRSERDILLARNTDIGVRLAPEDDPHELEDFLDRLQLIEISFPKYTDGRGYSQAQLLRRRFNYAGELRAVGHVLRDQIFYMNRSGFDAYETARADLHQVLEALNEYTEVYQPGAAGQVPVFRKRHKG</sequence>
<organism evidence="1 2">
    <name type="scientific">Hyphomonas pacifica</name>
    <dbReference type="NCBI Taxonomy" id="1280941"/>
    <lineage>
        <taxon>Bacteria</taxon>
        <taxon>Pseudomonadati</taxon>
        <taxon>Pseudomonadota</taxon>
        <taxon>Alphaproteobacteria</taxon>
        <taxon>Hyphomonadales</taxon>
        <taxon>Hyphomonadaceae</taxon>
        <taxon>Hyphomonas</taxon>
    </lineage>
</organism>
<dbReference type="PIRSF" id="PIRSF030820">
    <property type="entry name" value="UCP030820"/>
    <property type="match status" value="1"/>
</dbReference>
<keyword evidence="2" id="KW-1185">Reference proteome</keyword>
<dbReference type="OrthoDB" id="9800421at2"/>
<gene>
    <name evidence="1" type="ORF">HY3_09710</name>
</gene>